<evidence type="ECO:0000259" key="6">
    <source>
        <dbReference type="PROSITE" id="PS51332"/>
    </source>
</evidence>
<dbReference type="InterPro" id="IPR006158">
    <property type="entry name" value="Cobalamin-bd"/>
</dbReference>
<evidence type="ECO:0000256" key="3">
    <source>
        <dbReference type="ARBA" id="ARBA00022723"/>
    </source>
</evidence>
<dbReference type="EMBL" id="JACDUS010000011">
    <property type="protein sequence ID" value="MBA2882607.1"/>
    <property type="molecule type" value="Genomic_DNA"/>
</dbReference>
<keyword evidence="3" id="KW-0479">Metal-binding</keyword>
<dbReference type="GO" id="GO:0051539">
    <property type="term" value="F:4 iron, 4 sulfur cluster binding"/>
    <property type="evidence" value="ECO:0007669"/>
    <property type="project" value="UniProtKB-KW"/>
</dbReference>
<keyword evidence="5" id="KW-0411">Iron-sulfur</keyword>
<keyword evidence="4" id="KW-0408">Iron</keyword>
<dbReference type="SMART" id="SM00729">
    <property type="entry name" value="Elp3"/>
    <property type="match status" value="1"/>
</dbReference>
<dbReference type="RefSeq" id="WP_181552240.1">
    <property type="nucleotide sequence ID" value="NZ_JACDUS010000011.1"/>
</dbReference>
<reference evidence="8 9" key="1">
    <citation type="submission" date="2020-07" db="EMBL/GenBank/DDBJ databases">
        <title>Genomic Encyclopedia of Type Strains, Phase IV (KMG-IV): sequencing the most valuable type-strain genomes for metagenomic binning, comparative biology and taxonomic classification.</title>
        <authorList>
            <person name="Goeker M."/>
        </authorList>
    </citation>
    <scope>NUCLEOTIDE SEQUENCE [LARGE SCALE GENOMIC DNA]</scope>
    <source>
        <strain evidence="8 9">DSM 17721</strain>
    </source>
</reference>
<keyword evidence="2" id="KW-0949">S-adenosyl-L-methionine</keyword>
<dbReference type="NCBIfam" id="TIGR04072">
    <property type="entry name" value="rSAM_ladder_B12"/>
    <property type="match status" value="1"/>
</dbReference>
<dbReference type="InterPro" id="IPR023404">
    <property type="entry name" value="rSAM_horseshoe"/>
</dbReference>
<keyword evidence="9" id="KW-1185">Reference proteome</keyword>
<dbReference type="InterPro" id="IPR058240">
    <property type="entry name" value="rSAM_sf"/>
</dbReference>
<feature type="domain" description="Radical SAM core" evidence="7">
    <location>
        <begin position="181"/>
        <end position="410"/>
    </location>
</feature>
<dbReference type="SFLD" id="SFLDG01123">
    <property type="entry name" value="methyltransferase_(Class_B)"/>
    <property type="match status" value="1"/>
</dbReference>
<proteinExistence type="predicted"/>
<dbReference type="SFLD" id="SFLDS00029">
    <property type="entry name" value="Radical_SAM"/>
    <property type="match status" value="1"/>
</dbReference>
<dbReference type="CDD" id="cd01335">
    <property type="entry name" value="Radical_SAM"/>
    <property type="match status" value="1"/>
</dbReference>
<dbReference type="Gene3D" id="3.80.30.20">
    <property type="entry name" value="tm_1862 like domain"/>
    <property type="match status" value="1"/>
</dbReference>
<gene>
    <name evidence="8" type="ORF">HNR65_002961</name>
</gene>
<dbReference type="AlphaFoldDB" id="A0A7W0CBB4"/>
<evidence type="ECO:0000256" key="5">
    <source>
        <dbReference type="ARBA" id="ARBA00023014"/>
    </source>
</evidence>
<evidence type="ECO:0000256" key="1">
    <source>
        <dbReference type="ARBA" id="ARBA00001966"/>
    </source>
</evidence>
<comment type="cofactor">
    <cofactor evidence="1">
        <name>[4Fe-4S] cluster</name>
        <dbReference type="ChEBI" id="CHEBI:49883"/>
    </cofactor>
</comment>
<evidence type="ECO:0000256" key="4">
    <source>
        <dbReference type="ARBA" id="ARBA00023004"/>
    </source>
</evidence>
<sequence>MKVLLISPNTETRPYPVYPLGLDYVAGAVKDRHQVWIADINEPGGADTVLARVVQTDPDIIGISIRNVDTTDAVNPGTYLWQSRELVDRIRKISRAPIIIGGSGLNMFPRAILTHLGADYALTGEGERLAAFLDRLSQNKPVTDLPGVISPNSPAGALTPPRPLDNLTKRSFLADRPHVDYYLRHGGMLNLQTKRGCCFQCIYCTYPDIEGRRMRLFDPAEVARQARQLQDAGAAFLFITDSAFNADPDHSLAVARAFERAQITIPWGAYIAPARMPAGYFAALAKAGMTHAEFGTDAFCDSILSQYRKPFTCTDIFAAHQAALDAGIHAAHFFLLGAPDESENTLEITLDNAAALEKTACFFFTGIRIYPGTRVRRIAVERGLIQTDADLLEPVFYPPAHISAEQIQARVLEKAQNRINWIVGSGGDKSAQIISRLHARGHTGPLWEYLIR</sequence>
<dbReference type="Proteomes" id="UP000525298">
    <property type="component" value="Unassembled WGS sequence"/>
</dbReference>
<dbReference type="InterPro" id="IPR023969">
    <property type="entry name" value="CHP04072_B12-bd/rSAM"/>
</dbReference>
<evidence type="ECO:0000313" key="8">
    <source>
        <dbReference type="EMBL" id="MBA2882607.1"/>
    </source>
</evidence>
<dbReference type="Pfam" id="PF02310">
    <property type="entry name" value="B12-binding"/>
    <property type="match status" value="1"/>
</dbReference>
<evidence type="ECO:0000256" key="2">
    <source>
        <dbReference type="ARBA" id="ARBA00022691"/>
    </source>
</evidence>
<accession>A0A7W0CBB4</accession>
<dbReference type="GO" id="GO:0046872">
    <property type="term" value="F:metal ion binding"/>
    <property type="evidence" value="ECO:0007669"/>
    <property type="project" value="UniProtKB-KW"/>
</dbReference>
<evidence type="ECO:0000259" key="7">
    <source>
        <dbReference type="PROSITE" id="PS51918"/>
    </source>
</evidence>
<dbReference type="InterPro" id="IPR034466">
    <property type="entry name" value="Methyltransferase_Class_B"/>
</dbReference>
<dbReference type="PROSITE" id="PS51332">
    <property type="entry name" value="B12_BINDING"/>
    <property type="match status" value="1"/>
</dbReference>
<name>A0A7W0CBB4_9BACT</name>
<dbReference type="GO" id="GO:0003824">
    <property type="term" value="F:catalytic activity"/>
    <property type="evidence" value="ECO:0007669"/>
    <property type="project" value="InterPro"/>
</dbReference>
<feature type="domain" description="B12-binding" evidence="6">
    <location>
        <begin position="5"/>
        <end position="143"/>
    </location>
</feature>
<dbReference type="SUPFAM" id="SSF102114">
    <property type="entry name" value="Radical SAM enzymes"/>
    <property type="match status" value="1"/>
</dbReference>
<dbReference type="GO" id="GO:0031419">
    <property type="term" value="F:cobalamin binding"/>
    <property type="evidence" value="ECO:0007669"/>
    <property type="project" value="InterPro"/>
</dbReference>
<dbReference type="PANTHER" id="PTHR43409">
    <property type="entry name" value="ANAEROBIC MAGNESIUM-PROTOPORPHYRIN IX MONOMETHYL ESTER CYCLASE-RELATED"/>
    <property type="match status" value="1"/>
</dbReference>
<dbReference type="SFLD" id="SFLDG01082">
    <property type="entry name" value="B12-binding_domain_containing"/>
    <property type="match status" value="1"/>
</dbReference>
<comment type="caution">
    <text evidence="8">The sequence shown here is derived from an EMBL/GenBank/DDBJ whole genome shotgun (WGS) entry which is preliminary data.</text>
</comment>
<dbReference type="Pfam" id="PF04055">
    <property type="entry name" value="Radical_SAM"/>
    <property type="match status" value="1"/>
</dbReference>
<dbReference type="InterPro" id="IPR006638">
    <property type="entry name" value="Elp3/MiaA/NifB-like_rSAM"/>
</dbReference>
<dbReference type="InterPro" id="IPR051198">
    <property type="entry name" value="BchE-like"/>
</dbReference>
<organism evidence="8 9">
    <name type="scientific">Desulfosalsimonas propionicica</name>
    <dbReference type="NCBI Taxonomy" id="332175"/>
    <lineage>
        <taxon>Bacteria</taxon>
        <taxon>Pseudomonadati</taxon>
        <taxon>Thermodesulfobacteriota</taxon>
        <taxon>Desulfobacteria</taxon>
        <taxon>Desulfobacterales</taxon>
        <taxon>Desulfosalsimonadaceae</taxon>
        <taxon>Desulfosalsimonas</taxon>
    </lineage>
</organism>
<dbReference type="PANTHER" id="PTHR43409:SF16">
    <property type="entry name" value="SLR0320 PROTEIN"/>
    <property type="match status" value="1"/>
</dbReference>
<protein>
    <submittedName>
        <fullName evidence="8">Radical SAM superfamily enzyme YgiQ (UPF0313 family)</fullName>
    </submittedName>
</protein>
<dbReference type="Gene3D" id="3.40.50.280">
    <property type="entry name" value="Cobalamin-binding domain"/>
    <property type="match status" value="1"/>
</dbReference>
<evidence type="ECO:0000313" key="9">
    <source>
        <dbReference type="Proteomes" id="UP000525298"/>
    </source>
</evidence>
<dbReference type="PROSITE" id="PS51918">
    <property type="entry name" value="RADICAL_SAM"/>
    <property type="match status" value="1"/>
</dbReference>
<dbReference type="GO" id="GO:0005829">
    <property type="term" value="C:cytosol"/>
    <property type="evidence" value="ECO:0007669"/>
    <property type="project" value="TreeGrafter"/>
</dbReference>
<dbReference type="InterPro" id="IPR007197">
    <property type="entry name" value="rSAM"/>
</dbReference>